<dbReference type="FunFam" id="3.10.110.10:FF:000028">
    <property type="entry name" value="Probable ubiquitin-conjugating enzyme E2 23"/>
    <property type="match status" value="1"/>
</dbReference>
<evidence type="ECO:0000259" key="6">
    <source>
        <dbReference type="PROSITE" id="PS50127"/>
    </source>
</evidence>
<keyword evidence="2" id="KW-0808">Transferase</keyword>
<evidence type="ECO:0000256" key="1">
    <source>
        <dbReference type="ARBA" id="ARBA00012486"/>
    </source>
</evidence>
<dbReference type="Gene3D" id="3.10.110.10">
    <property type="entry name" value="Ubiquitin Conjugating Enzyme"/>
    <property type="match status" value="1"/>
</dbReference>
<dbReference type="AlphaFoldDB" id="A0AAV6HSE2"/>
<dbReference type="Proteomes" id="UP000823749">
    <property type="component" value="Chromosome 13"/>
</dbReference>
<evidence type="ECO:0000313" key="7">
    <source>
        <dbReference type="EMBL" id="KAG5516915.1"/>
    </source>
</evidence>
<dbReference type="GO" id="GO:0005524">
    <property type="term" value="F:ATP binding"/>
    <property type="evidence" value="ECO:0007669"/>
    <property type="project" value="UniProtKB-KW"/>
</dbReference>
<dbReference type="Pfam" id="PF23043">
    <property type="entry name" value="SH3-B_UBE2O"/>
    <property type="match status" value="1"/>
</dbReference>
<dbReference type="EMBL" id="JACTNZ010000013">
    <property type="protein sequence ID" value="KAG5516915.1"/>
    <property type="molecule type" value="Genomic_DNA"/>
</dbReference>
<dbReference type="SMART" id="SM00212">
    <property type="entry name" value="UBCc"/>
    <property type="match status" value="1"/>
</dbReference>
<dbReference type="InterPro" id="IPR000608">
    <property type="entry name" value="UBC"/>
</dbReference>
<dbReference type="SUPFAM" id="SSF54495">
    <property type="entry name" value="UBC-like"/>
    <property type="match status" value="1"/>
</dbReference>
<keyword evidence="4" id="KW-0833">Ubl conjugation pathway</keyword>
<dbReference type="PROSITE" id="PS50127">
    <property type="entry name" value="UBC_2"/>
    <property type="match status" value="1"/>
</dbReference>
<organism evidence="7 8">
    <name type="scientific">Rhododendron griersonianum</name>
    <dbReference type="NCBI Taxonomy" id="479676"/>
    <lineage>
        <taxon>Eukaryota</taxon>
        <taxon>Viridiplantae</taxon>
        <taxon>Streptophyta</taxon>
        <taxon>Embryophyta</taxon>
        <taxon>Tracheophyta</taxon>
        <taxon>Spermatophyta</taxon>
        <taxon>Magnoliopsida</taxon>
        <taxon>eudicotyledons</taxon>
        <taxon>Gunneridae</taxon>
        <taxon>Pentapetalae</taxon>
        <taxon>asterids</taxon>
        <taxon>Ericales</taxon>
        <taxon>Ericaceae</taxon>
        <taxon>Ericoideae</taxon>
        <taxon>Rhodoreae</taxon>
        <taxon>Rhododendron</taxon>
    </lineage>
</organism>
<keyword evidence="3" id="KW-0547">Nucleotide-binding</keyword>
<dbReference type="PANTHER" id="PTHR46116">
    <property type="entry name" value="(E3-INDEPENDENT) E2 UBIQUITIN-CONJUGATING ENZYME"/>
    <property type="match status" value="1"/>
</dbReference>
<evidence type="ECO:0000256" key="4">
    <source>
        <dbReference type="ARBA" id="ARBA00022786"/>
    </source>
</evidence>
<dbReference type="GO" id="GO:0061631">
    <property type="term" value="F:ubiquitin conjugating enzyme activity"/>
    <property type="evidence" value="ECO:0007669"/>
    <property type="project" value="UniProtKB-EC"/>
</dbReference>
<accession>A0AAV6HSE2</accession>
<reference evidence="7 8" key="1">
    <citation type="submission" date="2020-08" db="EMBL/GenBank/DDBJ databases">
        <title>Plant Genome Project.</title>
        <authorList>
            <person name="Zhang R.-G."/>
        </authorList>
    </citation>
    <scope>NUCLEOTIDE SEQUENCE [LARGE SCALE GENOMIC DNA]</scope>
    <source>
        <strain evidence="7">WSP0</strain>
        <tissue evidence="7">Leaf</tissue>
    </source>
</reference>
<keyword evidence="8" id="KW-1185">Reference proteome</keyword>
<sequence>MVEWWWSSGGGGGAGGGGGVVVVEWWSWSRAGGGVVELVVVMWWWWCSDGGGVVMVVEWWSAVSTDILEVYLAGVGRFSLIGLHKSPIRLLRRPSQGSLDCHCSVSGKFHLAVITCQELEFCCHKNLLLQFLSSGNCSPFFGQSPLAIRGVFCGHPAALFGQISFGNLGSLLWTPCSSIWANLLWQFGESSVDTLQLYLGKSPLAIWGVFRGHPAALFGQISFGNLRSLPWAPCSSIWANLLWQFGESSVDNLHIPIGINIMDLFSESDCSSVSNSSMEQDDEIDTLYGGQACNILTSLEETIGKIDDFLSFESEFTYGDVVCPSTDPSGQVGRVVNVDMFVDLEDLQGQKIKDVSSSKIRKIRTISVGDYVVLGPWLGKVDKIVDCVTILFDDGTKSEFTTMGPEKLLPLRPDLLEDSQYPYYPGQRVRIELSTVSRSARWLSCGTGKEKRDEGTVFSLEAGLVYVDWLACAMVGCERGPAPPCLQDSKDLTLLSFLSHANWQLGDWCIFPAADCQGDMERIYLDGSSCDLTNRLKQAEEIFQGRTSPNFGEIFVIVKIKTKVDVLWQDGTRSMGLDSHSLFPINAVDAHDFWPDQFVMEKGISDDPEFSSGRRWGFVRCFHANERTVGVKWNIPVVNPAIELGGEEMEETVSAYELMEHPDYSYYLGDVVFRLEKNKLVDKIDGQIWGDEQTVFSNNCSLSCIGIVMGIKEGNVEVKWASGHTTKVAPYEIFRMDKYEALFPIPVPHEENVERTTEHMTENDNESLPKGKVKRFRRSHLSLEGDGLVCNSEEEAVLESSNLCNEGLLMFSDRNLEQQVKESREAFKQFDMVTGCLDHQFVEGAGKGLALPQVKRGWLKKIQEEWSILEKDLPETIYVRVYEERMDLLRAAIIGAPGTPYHDGLFFFDIFLPPDYPHVPPLVHYKSGGLRINPNLYESGKVCLSLLNTWTGSGTEVWNPGSSTILQVLLSLQALVLNEKPYYNEAGYDNQMGRVEGEKNSVSYNENAFIGNCKSMLYLLRKSPKHFEEFVQEHFSRRWENILLACKAYMEGASVGCDFGCTKGEHENQRGSSTGFKIMLSKLFPKLVEAFSGMGIDCSQYVDPGI</sequence>
<evidence type="ECO:0000313" key="8">
    <source>
        <dbReference type="Proteomes" id="UP000823749"/>
    </source>
</evidence>
<keyword evidence="5" id="KW-0067">ATP-binding</keyword>
<comment type="caution">
    <text evidence="7">The sequence shown here is derived from an EMBL/GenBank/DDBJ whole genome shotgun (WGS) entry which is preliminary data.</text>
</comment>
<gene>
    <name evidence="7" type="ORF">RHGRI_037596</name>
</gene>
<dbReference type="PANTHER" id="PTHR46116:SF15">
    <property type="entry name" value="(E3-INDEPENDENT) E2 UBIQUITIN-CONJUGATING ENZYME"/>
    <property type="match status" value="1"/>
</dbReference>
<dbReference type="InterPro" id="IPR057734">
    <property type="entry name" value="UBE2O-like_SH3-C"/>
</dbReference>
<dbReference type="InterPro" id="IPR057735">
    <property type="entry name" value="UBE2O-like_tSH3-B"/>
</dbReference>
<dbReference type="Pfam" id="PF23046">
    <property type="entry name" value="tSH3-B_UBE2O"/>
    <property type="match status" value="1"/>
</dbReference>
<protein>
    <recommendedName>
        <fullName evidence="1">E2 ubiquitin-conjugating enzyme</fullName>
        <ecNumber evidence="1">2.3.2.23</ecNumber>
    </recommendedName>
</protein>
<evidence type="ECO:0000256" key="3">
    <source>
        <dbReference type="ARBA" id="ARBA00022741"/>
    </source>
</evidence>
<proteinExistence type="predicted"/>
<name>A0AAV6HSE2_9ERIC</name>
<evidence type="ECO:0000256" key="2">
    <source>
        <dbReference type="ARBA" id="ARBA00022679"/>
    </source>
</evidence>
<dbReference type="InterPro" id="IPR016135">
    <property type="entry name" value="UBQ-conjugating_enzyme/RWD"/>
</dbReference>
<evidence type="ECO:0000256" key="5">
    <source>
        <dbReference type="ARBA" id="ARBA00022840"/>
    </source>
</evidence>
<dbReference type="CDD" id="cd23837">
    <property type="entry name" value="UBCc_UBE2O"/>
    <property type="match status" value="1"/>
</dbReference>
<feature type="domain" description="UBC core" evidence="6">
    <location>
        <begin position="857"/>
        <end position="1017"/>
    </location>
</feature>
<dbReference type="Pfam" id="PF00179">
    <property type="entry name" value="UQ_con"/>
    <property type="match status" value="1"/>
</dbReference>
<dbReference type="EC" id="2.3.2.23" evidence="1"/>
<dbReference type="InterPro" id="IPR057733">
    <property type="entry name" value="UBE2O-like_SH3-B"/>
</dbReference>
<dbReference type="Pfam" id="PF23044">
    <property type="entry name" value="SH3-C_UBE2O"/>
    <property type="match status" value="1"/>
</dbReference>